<dbReference type="EMBL" id="JAHYIQ010000019">
    <property type="protein sequence ID" value="KAK1124100.1"/>
    <property type="molecule type" value="Genomic_DNA"/>
</dbReference>
<name>A0AA40FRN8_9HYME</name>
<evidence type="ECO:0000313" key="2">
    <source>
        <dbReference type="Proteomes" id="UP001177670"/>
    </source>
</evidence>
<comment type="caution">
    <text evidence="1">The sequence shown here is derived from an EMBL/GenBank/DDBJ whole genome shotgun (WGS) entry which is preliminary data.</text>
</comment>
<organism evidence="1 2">
    <name type="scientific">Melipona bicolor</name>
    <dbReference type="NCBI Taxonomy" id="60889"/>
    <lineage>
        <taxon>Eukaryota</taxon>
        <taxon>Metazoa</taxon>
        <taxon>Ecdysozoa</taxon>
        <taxon>Arthropoda</taxon>
        <taxon>Hexapoda</taxon>
        <taxon>Insecta</taxon>
        <taxon>Pterygota</taxon>
        <taxon>Neoptera</taxon>
        <taxon>Endopterygota</taxon>
        <taxon>Hymenoptera</taxon>
        <taxon>Apocrita</taxon>
        <taxon>Aculeata</taxon>
        <taxon>Apoidea</taxon>
        <taxon>Anthophila</taxon>
        <taxon>Apidae</taxon>
        <taxon>Melipona</taxon>
    </lineage>
</organism>
<proteinExistence type="predicted"/>
<sequence>MKSVRFINQELLSYFRGRTLDAIKEFLKRPNTAFVSMKTIRETEAVVTKVIDPQIAVEDEECDRALFDYFSGLNPPDFDEFRAISLHDICRHVGREDSVATLDRLAANLLELFPHSYNVRSVNRQ</sequence>
<keyword evidence="2" id="KW-1185">Reference proteome</keyword>
<gene>
    <name evidence="1" type="ORF">K0M31_007123</name>
</gene>
<dbReference type="AlphaFoldDB" id="A0AA40FRN8"/>
<accession>A0AA40FRN8</accession>
<evidence type="ECO:0000313" key="1">
    <source>
        <dbReference type="EMBL" id="KAK1124100.1"/>
    </source>
</evidence>
<dbReference type="Proteomes" id="UP001177670">
    <property type="component" value="Unassembled WGS sequence"/>
</dbReference>
<protein>
    <submittedName>
        <fullName evidence="1">Uncharacterized protein</fullName>
    </submittedName>
</protein>
<reference evidence="1" key="1">
    <citation type="submission" date="2021-10" db="EMBL/GenBank/DDBJ databases">
        <title>Melipona bicolor Genome sequencing and assembly.</title>
        <authorList>
            <person name="Araujo N.S."/>
            <person name="Arias M.C."/>
        </authorList>
    </citation>
    <scope>NUCLEOTIDE SEQUENCE</scope>
    <source>
        <strain evidence="1">USP_2M_L1-L4_2017</strain>
        <tissue evidence="1">Whole body</tissue>
    </source>
</reference>